<dbReference type="AlphaFoldDB" id="A0A7D5IVB5"/>
<proteinExistence type="predicted"/>
<sequence length="134" mass="14045">MSRAPVLALVLDAVLVVAFAATGRASHDSDVLAGLWQTSWPFLAGLAAAWTVVRAWRSPTAIVPTGLIVWGVTVVGGMLLRAVSGQGTALPFVIVATLTLLVLLVGWRAIARGIRSVRPRGGGRSRSRDVVPRA</sequence>
<feature type="transmembrane region" description="Helical" evidence="1">
    <location>
        <begin position="60"/>
        <end position="83"/>
    </location>
</feature>
<evidence type="ECO:0000313" key="2">
    <source>
        <dbReference type="EMBL" id="QLD11102.1"/>
    </source>
</evidence>
<protein>
    <submittedName>
        <fullName evidence="2">DUF3054 domain-containing protein</fullName>
    </submittedName>
</protein>
<dbReference type="Proteomes" id="UP000509638">
    <property type="component" value="Chromosome"/>
</dbReference>
<evidence type="ECO:0000256" key="1">
    <source>
        <dbReference type="SAM" id="Phobius"/>
    </source>
</evidence>
<keyword evidence="1" id="KW-0472">Membrane</keyword>
<reference evidence="2 3" key="1">
    <citation type="submission" date="2020-06" db="EMBL/GenBank/DDBJ databases">
        <authorList>
            <person name="Jo H."/>
        </authorList>
    </citation>
    <scope>NUCLEOTIDE SEQUENCE [LARGE SCALE GENOMIC DNA]</scope>
    <source>
        <strain evidence="2 3">I46</strain>
    </source>
</reference>
<dbReference type="RefSeq" id="WP_178010772.1">
    <property type="nucleotide sequence ID" value="NZ_CP058316.1"/>
</dbReference>
<name>A0A7D5IVB5_9MICO</name>
<gene>
    <name evidence="2" type="ORF">HW566_04480</name>
</gene>
<keyword evidence="1" id="KW-0812">Transmembrane</keyword>
<dbReference type="EMBL" id="CP058316">
    <property type="protein sequence ID" value="QLD11102.1"/>
    <property type="molecule type" value="Genomic_DNA"/>
</dbReference>
<accession>A0A7D5IVB5</accession>
<dbReference type="Pfam" id="PF11255">
    <property type="entry name" value="DUF3054"/>
    <property type="match status" value="1"/>
</dbReference>
<keyword evidence="1" id="KW-1133">Transmembrane helix</keyword>
<feature type="transmembrane region" description="Helical" evidence="1">
    <location>
        <begin position="35"/>
        <end position="53"/>
    </location>
</feature>
<evidence type="ECO:0000313" key="3">
    <source>
        <dbReference type="Proteomes" id="UP000509638"/>
    </source>
</evidence>
<organism evidence="2 3">
    <name type="scientific">Microbacterium oleivorans</name>
    <dbReference type="NCBI Taxonomy" id="273677"/>
    <lineage>
        <taxon>Bacteria</taxon>
        <taxon>Bacillati</taxon>
        <taxon>Actinomycetota</taxon>
        <taxon>Actinomycetes</taxon>
        <taxon>Micrococcales</taxon>
        <taxon>Microbacteriaceae</taxon>
        <taxon>Microbacterium</taxon>
    </lineage>
</organism>
<feature type="transmembrane region" description="Helical" evidence="1">
    <location>
        <begin position="89"/>
        <end position="110"/>
    </location>
</feature>
<dbReference type="InterPro" id="IPR021414">
    <property type="entry name" value="DUF3054"/>
</dbReference>